<feature type="region of interest" description="Disordered" evidence="1">
    <location>
        <begin position="84"/>
        <end position="227"/>
    </location>
</feature>
<feature type="compositionally biased region" description="Low complexity" evidence="1">
    <location>
        <begin position="99"/>
        <end position="112"/>
    </location>
</feature>
<feature type="compositionally biased region" description="Pro residues" evidence="1">
    <location>
        <begin position="134"/>
        <end position="149"/>
    </location>
</feature>
<proteinExistence type="predicted"/>
<sequence>MSIPSDLKAVFISYVEECTIGHPSLGSENIAMRLIGDEALPGDADRLAVRLGRVRALFDRLRNDLAAQGTEFSVAMLLDLAHASTPSGPESKPLHQGPSTSSRAATTRQSQRLRGRTASSNPDFARTPAGPATGPSPPFPPLLLPPPAPRRQTRSTSVPQQHLPAAQDHVPADNKQATALTEPKNSKKRARRSEDSAGHGKNAKKHRSGRSKKKKEKTTKMAPPRTMTQHRTCRHCARGGDGPWQTVFGKWHCIGCAERCTERARLGKFCSCEDEVDEEEDAPGPSSAPMTSPAASLARPHELSYSLSRKTETESAFGDDEDSADQDENDDDTVAALLSGDEEHLDNNNEEDDDDEGPTCHLCDRQEGLKPCPSGELLCAGCSHRGWTLAPDEGRKRTIKNRPDPNAQSVLVGVELLTSSRQT</sequence>
<protein>
    <submittedName>
        <fullName evidence="2">Uncharacterized protein</fullName>
    </submittedName>
</protein>
<accession>A0AAN6GTJ0</accession>
<feature type="compositionally biased region" description="Basic residues" evidence="1">
    <location>
        <begin position="201"/>
        <end position="217"/>
    </location>
</feature>
<dbReference type="EMBL" id="JAPDMZ010000115">
    <property type="protein sequence ID" value="KAK0549332.1"/>
    <property type="molecule type" value="Genomic_DNA"/>
</dbReference>
<evidence type="ECO:0000313" key="3">
    <source>
        <dbReference type="Proteomes" id="UP001176517"/>
    </source>
</evidence>
<dbReference type="AlphaFoldDB" id="A0AAN6GTJ0"/>
<evidence type="ECO:0000313" key="2">
    <source>
        <dbReference type="EMBL" id="KAK0549332.1"/>
    </source>
</evidence>
<feature type="compositionally biased region" description="Low complexity" evidence="1">
    <location>
        <begin position="124"/>
        <end position="133"/>
    </location>
</feature>
<feature type="compositionally biased region" description="Low complexity" evidence="1">
    <location>
        <begin position="283"/>
        <end position="296"/>
    </location>
</feature>
<organism evidence="2 3">
    <name type="scientific">Tilletia horrida</name>
    <dbReference type="NCBI Taxonomy" id="155126"/>
    <lineage>
        <taxon>Eukaryota</taxon>
        <taxon>Fungi</taxon>
        <taxon>Dikarya</taxon>
        <taxon>Basidiomycota</taxon>
        <taxon>Ustilaginomycotina</taxon>
        <taxon>Exobasidiomycetes</taxon>
        <taxon>Tilletiales</taxon>
        <taxon>Tilletiaceae</taxon>
        <taxon>Tilletia</taxon>
    </lineage>
</organism>
<feature type="region of interest" description="Disordered" evidence="1">
    <location>
        <begin position="277"/>
        <end position="302"/>
    </location>
</feature>
<feature type="region of interest" description="Disordered" evidence="1">
    <location>
        <begin position="310"/>
        <end position="329"/>
    </location>
</feature>
<keyword evidence="3" id="KW-1185">Reference proteome</keyword>
<evidence type="ECO:0000256" key="1">
    <source>
        <dbReference type="SAM" id="MobiDB-lite"/>
    </source>
</evidence>
<gene>
    <name evidence="2" type="ORF">OC846_004113</name>
</gene>
<comment type="caution">
    <text evidence="2">The sequence shown here is derived from an EMBL/GenBank/DDBJ whole genome shotgun (WGS) entry which is preliminary data.</text>
</comment>
<reference evidence="2" key="1">
    <citation type="journal article" date="2023" name="PhytoFront">
        <title>Draft Genome Resources of Seven Strains of Tilletia horrida, Causal Agent of Kernel Smut of Rice.</title>
        <authorList>
            <person name="Khanal S."/>
            <person name="Antony Babu S."/>
            <person name="Zhou X.G."/>
        </authorList>
    </citation>
    <scope>NUCLEOTIDE SEQUENCE</scope>
    <source>
        <strain evidence="2">TX6</strain>
    </source>
</reference>
<name>A0AAN6GTJ0_9BASI</name>
<dbReference type="Proteomes" id="UP001176517">
    <property type="component" value="Unassembled WGS sequence"/>
</dbReference>
<feature type="compositionally biased region" description="Acidic residues" evidence="1">
    <location>
        <begin position="317"/>
        <end position="329"/>
    </location>
</feature>